<organism evidence="4 6">
    <name type="scientific">Neospora caninum (strain Liverpool)</name>
    <dbReference type="NCBI Taxonomy" id="572307"/>
    <lineage>
        <taxon>Eukaryota</taxon>
        <taxon>Sar</taxon>
        <taxon>Alveolata</taxon>
        <taxon>Apicomplexa</taxon>
        <taxon>Conoidasida</taxon>
        <taxon>Coccidia</taxon>
        <taxon>Eucoccidiorida</taxon>
        <taxon>Eimeriorina</taxon>
        <taxon>Sarcocystidae</taxon>
        <taxon>Neospora</taxon>
    </lineage>
</organism>
<feature type="region of interest" description="Disordered" evidence="3">
    <location>
        <begin position="1"/>
        <end position="78"/>
    </location>
</feature>
<comment type="subcellular location">
    <subcellularLocation>
        <location evidence="1">Nucleus</location>
    </subcellularLocation>
</comment>
<dbReference type="InParanoid" id="F0VK09"/>
<evidence type="ECO:0000256" key="2">
    <source>
        <dbReference type="ARBA" id="ARBA00006181"/>
    </source>
</evidence>
<dbReference type="InterPro" id="IPR023534">
    <property type="entry name" value="Rof/RNase_P-like"/>
</dbReference>
<dbReference type="PANTHER" id="PTHR13348">
    <property type="entry name" value="RIBONUCLEASE P SUBUNIT P29"/>
    <property type="match status" value="1"/>
</dbReference>
<dbReference type="GO" id="GO:0030677">
    <property type="term" value="C:ribonuclease P complex"/>
    <property type="evidence" value="ECO:0007669"/>
    <property type="project" value="InterPro"/>
</dbReference>
<dbReference type="GeneID" id="13441985"/>
<evidence type="ECO:0000313" key="4">
    <source>
        <dbReference type="EMBL" id="CBZ54054.1"/>
    </source>
</evidence>
<feature type="region of interest" description="Disordered" evidence="3">
    <location>
        <begin position="211"/>
        <end position="299"/>
    </location>
</feature>
<dbReference type="Pfam" id="PF01868">
    <property type="entry name" value="RNase_P-MRP_p29"/>
    <property type="match status" value="1"/>
</dbReference>
<reference evidence="6" key="3">
    <citation type="journal article" date="2012" name="PLoS Pathog.">
        <title>Comparative genomics of the apicomplexan parasites Toxoplasma gondii and Neospora caninum: Coccidia differing in host range and transmission strategy.</title>
        <authorList>
            <person name="Reid A.J."/>
            <person name="Vermont S.J."/>
            <person name="Cotton J.A."/>
            <person name="Harris D."/>
            <person name="Hill-Cawthorne G.A."/>
            <person name="Konen-Waisman S."/>
            <person name="Latham S.M."/>
            <person name="Mourier T."/>
            <person name="Norton R."/>
            <person name="Quail M.A."/>
            <person name="Sanders M."/>
            <person name="Shanmugam D."/>
            <person name="Sohal A."/>
            <person name="Wasmuth J.D."/>
            <person name="Brunk B."/>
            <person name="Grigg M.E."/>
            <person name="Howard J.C."/>
            <person name="Parkinson J."/>
            <person name="Roos D.S."/>
            <person name="Trees A.J."/>
            <person name="Berriman M."/>
            <person name="Pain A."/>
            <person name="Wastling J.M."/>
        </authorList>
    </citation>
    <scope>NUCLEOTIDE SEQUENCE [LARGE SCALE GENOMIC DNA]</scope>
    <source>
        <strain evidence="6">Liverpool</strain>
    </source>
</reference>
<proteinExistence type="inferred from homology"/>
<keyword evidence="6" id="KW-1185">Reference proteome</keyword>
<feature type="compositionally biased region" description="Basic and acidic residues" evidence="3">
    <location>
        <begin position="242"/>
        <end position="254"/>
    </location>
</feature>
<protein>
    <submittedName>
        <fullName evidence="5">RNase P subunit-like protein</fullName>
    </submittedName>
</protein>
<reference evidence="4" key="1">
    <citation type="submission" date="2011-02" db="EMBL/GenBank/DDBJ databases">
        <authorList>
            <person name="Aslett M."/>
        </authorList>
    </citation>
    <scope>NUCLEOTIDE SEQUENCE</scope>
    <source>
        <strain evidence="4">Liverpool</strain>
    </source>
</reference>
<dbReference type="GO" id="GO:0006364">
    <property type="term" value="P:rRNA processing"/>
    <property type="evidence" value="ECO:0007669"/>
    <property type="project" value="TreeGrafter"/>
</dbReference>
<dbReference type="GO" id="GO:0000172">
    <property type="term" value="C:ribonuclease MRP complex"/>
    <property type="evidence" value="ECO:0007669"/>
    <property type="project" value="InterPro"/>
</dbReference>
<reference evidence="5" key="4">
    <citation type="journal article" date="2015" name="PLoS ONE">
        <title>Comprehensive Evaluation of Toxoplasma gondii VEG and Neospora caninum LIV Genomes with Tachyzoite Stage Transcriptome and Proteome Defines Novel Transcript Features.</title>
        <authorList>
            <person name="Ramaprasad A."/>
            <person name="Mourier T."/>
            <person name="Naeem R."/>
            <person name="Malas T.B."/>
            <person name="Moussa E."/>
            <person name="Panigrahi A."/>
            <person name="Vermont S.J."/>
            <person name="Otto T.D."/>
            <person name="Wastling J."/>
            <person name="Pain A."/>
        </authorList>
    </citation>
    <scope>NUCLEOTIDE SEQUENCE</scope>
    <source>
        <strain evidence="5">Liverpool</strain>
    </source>
</reference>
<feature type="region of interest" description="Disordered" evidence="3">
    <location>
        <begin position="345"/>
        <end position="385"/>
    </location>
</feature>
<dbReference type="EMBL" id="FR823391">
    <property type="protein sequence ID" value="CBZ54054.1"/>
    <property type="molecule type" value="Genomic_DNA"/>
</dbReference>
<name>F0VK09_NEOCL</name>
<dbReference type="OrthoDB" id="124041at2759"/>
<dbReference type="InterPro" id="IPR002730">
    <property type="entry name" value="Rpp29/RNP1"/>
</dbReference>
<sequence length="492" mass="52112">MGKKKGKSLSSSPSPFPASSPPSAHSAQPPSAGKQTKKPRFSPPSESFASSPHPSKFLSSSSSCSSSSSSSSFSPPTAQERLAAAYATSLSSSGLSSLSHPLYARLYRQDAVSRSSPAADGSFLQEILELCPLQTPAASLVESKLSNRAVRLDTLRCASSKTSPDALGSAPVLGGARASGKTRERRKDALKLSRTQAKRLGLFAVSHETCGGRTGDAGRHPRAPGATSQTRHARASQTNSEVRQEGERDSRVKDSQTPSEKKHRGAATEEGELDVEMAEADVSSSDPSPCSAVSDSPQCESLQGVSPFEALLASSFSGLRYEHLEGLHALWLQYTAAVCGAREAAAPRDEPAEGRERQAGLDGPSASSVSPFLSKKARKEERKTRDAASWQKAFDRCTVMSKADLHGAKVKVVRSKTPALVGREGIVVEETQQSLLLLGEDQALRRVMKAGAVLSVEGLDGSTFFLHAQHLQHSAVARSKTKLKPKQSLALE</sequence>
<accession>F0VK09</accession>
<feature type="compositionally biased region" description="Low complexity" evidence="3">
    <location>
        <begin position="280"/>
        <end position="297"/>
    </location>
</feature>
<feature type="compositionally biased region" description="Basic and acidic residues" evidence="3">
    <location>
        <begin position="345"/>
        <end position="359"/>
    </location>
</feature>
<feature type="compositionally biased region" description="Polar residues" evidence="3">
    <location>
        <begin position="226"/>
        <end position="241"/>
    </location>
</feature>
<dbReference type="InterPro" id="IPR016848">
    <property type="entry name" value="RNase_P/MRP_Rpp29-subunit"/>
</dbReference>
<dbReference type="GO" id="GO:0001682">
    <property type="term" value="P:tRNA 5'-leader removal"/>
    <property type="evidence" value="ECO:0007669"/>
    <property type="project" value="InterPro"/>
</dbReference>
<evidence type="ECO:0000313" key="5">
    <source>
        <dbReference type="EMBL" id="CEL68750.1"/>
    </source>
</evidence>
<feature type="compositionally biased region" description="Low complexity" evidence="3">
    <location>
        <begin position="21"/>
        <end position="32"/>
    </location>
</feature>
<dbReference type="GO" id="GO:0005634">
    <property type="term" value="C:nucleus"/>
    <property type="evidence" value="ECO:0007669"/>
    <property type="project" value="UniProtKB-SubCell"/>
</dbReference>
<dbReference type="eggNOG" id="KOG4046">
    <property type="taxonomic scope" value="Eukaryota"/>
</dbReference>
<reference evidence="4" key="2">
    <citation type="submission" date="2011-03" db="EMBL/GenBank/DDBJ databases">
        <title>Comparative genomics and transcriptomics of Neospora caninum and Toxoplasma gondii.</title>
        <authorList>
            <person name="Reid A.J."/>
            <person name="Sohal A."/>
            <person name="Harris D."/>
            <person name="Quail M."/>
            <person name="Sanders M."/>
            <person name="Berriman M."/>
            <person name="Wastling J.M."/>
            <person name="Pain A."/>
        </authorList>
    </citation>
    <scope>NUCLEOTIDE SEQUENCE</scope>
    <source>
        <strain evidence="4">Liverpool</strain>
    </source>
</reference>
<dbReference type="EMBL" id="LN714485">
    <property type="protein sequence ID" value="CEL68750.1"/>
    <property type="molecule type" value="Genomic_DNA"/>
</dbReference>
<evidence type="ECO:0000256" key="3">
    <source>
        <dbReference type="SAM" id="MobiDB-lite"/>
    </source>
</evidence>
<feature type="compositionally biased region" description="Acidic residues" evidence="3">
    <location>
        <begin position="269"/>
        <end position="279"/>
    </location>
</feature>
<evidence type="ECO:0000256" key="1">
    <source>
        <dbReference type="ARBA" id="ARBA00004123"/>
    </source>
</evidence>
<dbReference type="OMA" id="TVMSKAD"/>
<dbReference type="VEuPathDB" id="ToxoDB:NCLIV_044880"/>
<dbReference type="Gene3D" id="2.30.30.210">
    <property type="entry name" value="Ribonuclease P/MRP, subunit p29"/>
    <property type="match status" value="1"/>
</dbReference>
<dbReference type="RefSeq" id="XP_003884085.1">
    <property type="nucleotide sequence ID" value="XM_003884036.1"/>
</dbReference>
<dbReference type="InterPro" id="IPR036980">
    <property type="entry name" value="RNase_P/MRP_Rpp29_sf"/>
</dbReference>
<dbReference type="Proteomes" id="UP000007494">
    <property type="component" value="Chromosome X"/>
</dbReference>
<feature type="compositionally biased region" description="Low complexity" evidence="3">
    <location>
        <begin position="43"/>
        <end position="78"/>
    </location>
</feature>
<gene>
    <name evidence="5" type="ORF">BN1204_044880</name>
    <name evidence="4" type="ORF">NCLIV_044880</name>
</gene>
<comment type="similarity">
    <text evidence="2">Belongs to the eukaryotic/archaeal RNase P protein component 1 family.</text>
</comment>
<dbReference type="GO" id="GO:0033204">
    <property type="term" value="F:ribonuclease P RNA binding"/>
    <property type="evidence" value="ECO:0007669"/>
    <property type="project" value="InterPro"/>
</dbReference>
<evidence type="ECO:0000313" key="6">
    <source>
        <dbReference type="Proteomes" id="UP000007494"/>
    </source>
</evidence>
<dbReference type="SUPFAM" id="SSF101744">
    <property type="entry name" value="Rof/RNase P subunit-like"/>
    <property type="match status" value="1"/>
</dbReference>
<dbReference type="SMART" id="SM00538">
    <property type="entry name" value="POP4"/>
    <property type="match status" value="1"/>
</dbReference>
<dbReference type="AlphaFoldDB" id="F0VK09"/>
<dbReference type="PANTHER" id="PTHR13348:SF0">
    <property type="entry name" value="RIBONUCLEASE P PROTEIN SUBUNIT P29"/>
    <property type="match status" value="1"/>
</dbReference>
<feature type="region of interest" description="Disordered" evidence="3">
    <location>
        <begin position="160"/>
        <end position="188"/>
    </location>
</feature>